<gene>
    <name evidence="3" type="ORF">KUTeg_015265</name>
</gene>
<organism evidence="3 4">
    <name type="scientific">Tegillarca granosa</name>
    <name type="common">Malaysian cockle</name>
    <name type="synonym">Anadara granosa</name>
    <dbReference type="NCBI Taxonomy" id="220873"/>
    <lineage>
        <taxon>Eukaryota</taxon>
        <taxon>Metazoa</taxon>
        <taxon>Spiralia</taxon>
        <taxon>Lophotrochozoa</taxon>
        <taxon>Mollusca</taxon>
        <taxon>Bivalvia</taxon>
        <taxon>Autobranchia</taxon>
        <taxon>Pteriomorphia</taxon>
        <taxon>Arcoida</taxon>
        <taxon>Arcoidea</taxon>
        <taxon>Arcidae</taxon>
        <taxon>Tegillarca</taxon>
    </lineage>
</organism>
<name>A0ABQ9ET90_TEGGR</name>
<evidence type="ECO:0000313" key="3">
    <source>
        <dbReference type="EMBL" id="KAJ8307181.1"/>
    </source>
</evidence>
<dbReference type="InterPro" id="IPR006674">
    <property type="entry name" value="HD_domain"/>
</dbReference>
<proteinExistence type="inferred from homology"/>
<dbReference type="Gene3D" id="1.10.3210.10">
    <property type="entry name" value="Hypothetical protein af1432"/>
    <property type="match status" value="1"/>
</dbReference>
<comment type="similarity">
    <text evidence="1">Belongs to the SAMHD1 family.</text>
</comment>
<sequence length="254" mass="29435">MNLVSLRVSFLAGKVLDTLEKNGTPIDEYDRMCVTIAALCHDIGHGPFSHLYEDVAKAIDGKKWKGKAVQTVDKTTKEITDEMTDEERKKAFLYQIVNNEDNGVDVDKWDYFTRDSHACGFPSNFDTDRAIAMVRVRELKLEGEKTANVLSFPKKDEINLYNMFGLRYTLHSKVYKHQVVICVGEIKFITTKNCRQQKAVDEYCLMDDRLIYLIYNTEKTGENVAKARKIIDRIHRRDFYKCVFERTLPKVNLV</sequence>
<keyword evidence="4" id="KW-1185">Reference proteome</keyword>
<dbReference type="PANTHER" id="PTHR11373">
    <property type="entry name" value="DEOXYNUCLEOSIDE TRIPHOSPHATE TRIPHOSPHOHYDROLASE"/>
    <property type="match status" value="1"/>
</dbReference>
<evidence type="ECO:0000259" key="2">
    <source>
        <dbReference type="Pfam" id="PF01966"/>
    </source>
</evidence>
<evidence type="ECO:0000313" key="4">
    <source>
        <dbReference type="Proteomes" id="UP001217089"/>
    </source>
</evidence>
<dbReference type="EMBL" id="JARBDR010000793">
    <property type="protein sequence ID" value="KAJ8307181.1"/>
    <property type="molecule type" value="Genomic_DNA"/>
</dbReference>
<dbReference type="CDD" id="cd00077">
    <property type="entry name" value="HDc"/>
    <property type="match status" value="1"/>
</dbReference>
<feature type="domain" description="HD" evidence="2">
    <location>
        <begin position="5"/>
        <end position="77"/>
    </location>
</feature>
<accession>A0ABQ9ET90</accession>
<comment type="caution">
    <text evidence="3">The sequence shown here is derived from an EMBL/GenBank/DDBJ whole genome shotgun (WGS) entry which is preliminary data.</text>
</comment>
<evidence type="ECO:0000256" key="1">
    <source>
        <dbReference type="ARBA" id="ARBA00005776"/>
    </source>
</evidence>
<dbReference type="InterPro" id="IPR050135">
    <property type="entry name" value="dGTPase-like"/>
</dbReference>
<protein>
    <recommendedName>
        <fullName evidence="2">HD domain-containing protein</fullName>
    </recommendedName>
</protein>
<dbReference type="Pfam" id="PF01966">
    <property type="entry name" value="HD"/>
    <property type="match status" value="1"/>
</dbReference>
<dbReference type="PANTHER" id="PTHR11373:SF4">
    <property type="entry name" value="DEOXYNUCLEOSIDE TRIPHOSPHATE TRIPHOSPHOHYDROLASE SAMHD1"/>
    <property type="match status" value="1"/>
</dbReference>
<dbReference type="SUPFAM" id="SSF109604">
    <property type="entry name" value="HD-domain/PDEase-like"/>
    <property type="match status" value="1"/>
</dbReference>
<dbReference type="InterPro" id="IPR003607">
    <property type="entry name" value="HD/PDEase_dom"/>
</dbReference>
<reference evidence="3 4" key="1">
    <citation type="submission" date="2022-12" db="EMBL/GenBank/DDBJ databases">
        <title>Chromosome-level genome of Tegillarca granosa.</title>
        <authorList>
            <person name="Kim J."/>
        </authorList>
    </citation>
    <scope>NUCLEOTIDE SEQUENCE [LARGE SCALE GENOMIC DNA]</scope>
    <source>
        <strain evidence="3">Teg-2019</strain>
        <tissue evidence="3">Adductor muscle</tissue>
    </source>
</reference>
<dbReference type="Proteomes" id="UP001217089">
    <property type="component" value="Unassembled WGS sequence"/>
</dbReference>